<protein>
    <submittedName>
        <fullName evidence="2">Uncharacterized protein</fullName>
    </submittedName>
</protein>
<keyword evidence="3" id="KW-1185">Reference proteome</keyword>
<dbReference type="EMBL" id="JBBMFS010000008">
    <property type="protein sequence ID" value="MEQ2555355.1"/>
    <property type="molecule type" value="Genomic_DNA"/>
</dbReference>
<keyword evidence="1" id="KW-0175">Coiled coil</keyword>
<feature type="coiled-coil region" evidence="1">
    <location>
        <begin position="113"/>
        <end position="147"/>
    </location>
</feature>
<dbReference type="Proteomes" id="UP001546774">
    <property type="component" value="Unassembled WGS sequence"/>
</dbReference>
<proteinExistence type="predicted"/>
<comment type="caution">
    <text evidence="2">The sequence shown here is derived from an EMBL/GenBank/DDBJ whole genome shotgun (WGS) entry which is preliminary data.</text>
</comment>
<evidence type="ECO:0000313" key="2">
    <source>
        <dbReference type="EMBL" id="MEQ2555355.1"/>
    </source>
</evidence>
<reference evidence="2" key="1">
    <citation type="submission" date="2024-03" db="EMBL/GenBank/DDBJ databases">
        <title>Human intestinal bacterial collection.</title>
        <authorList>
            <person name="Pauvert C."/>
            <person name="Hitch T.C.A."/>
            <person name="Clavel T."/>
        </authorList>
    </citation>
    <scope>NUCLEOTIDE SEQUENCE [LARGE SCALE GENOMIC DNA]</scope>
    <source>
        <strain evidence="2">CLA-AA-H89B</strain>
    </source>
</reference>
<organism evidence="2 3">
    <name type="scientific">Lachnospira intestinalis</name>
    <dbReference type="NCBI Taxonomy" id="3133158"/>
    <lineage>
        <taxon>Bacteria</taxon>
        <taxon>Bacillati</taxon>
        <taxon>Bacillota</taxon>
        <taxon>Clostridia</taxon>
        <taxon>Lachnospirales</taxon>
        <taxon>Lachnospiraceae</taxon>
        <taxon>Lachnospira</taxon>
    </lineage>
</organism>
<evidence type="ECO:0000256" key="1">
    <source>
        <dbReference type="SAM" id="Coils"/>
    </source>
</evidence>
<accession>A0ABV1H7A0</accession>
<sequence length="153" mass="17978">MEQEQINIEDIMQEIRAEIRAKGYADNEIPFSDIACLVGGTEVPFDLKDYLDDISMMDESRTVLAYRDISSTRKGVGKLITFVKKVIRKMVCFYVEPLVDDQNRFNELTTKVVAQTVRRYNDDDARIEELEKKIYKCERRIRELEEELKKNQA</sequence>
<name>A0ABV1H7A0_9FIRM</name>
<evidence type="ECO:0000313" key="3">
    <source>
        <dbReference type="Proteomes" id="UP001546774"/>
    </source>
</evidence>
<gene>
    <name evidence="2" type="ORF">WMO37_10100</name>
</gene>